<accession>A0A6J5M2P3</accession>
<dbReference type="InterPro" id="IPR004843">
    <property type="entry name" value="Calcineurin-like_PHP"/>
</dbReference>
<reference evidence="2" key="1">
    <citation type="submission" date="2020-04" db="EMBL/GenBank/DDBJ databases">
        <authorList>
            <person name="Chiriac C."/>
            <person name="Salcher M."/>
            <person name="Ghai R."/>
            <person name="Kavagutti S V."/>
        </authorList>
    </citation>
    <scope>NUCLEOTIDE SEQUENCE</scope>
</reference>
<dbReference type="InterPro" id="IPR029052">
    <property type="entry name" value="Metallo-depent_PP-like"/>
</dbReference>
<proteinExistence type="predicted"/>
<evidence type="ECO:0000313" key="2">
    <source>
        <dbReference type="EMBL" id="CAB4140462.1"/>
    </source>
</evidence>
<organism evidence="2">
    <name type="scientific">uncultured Caudovirales phage</name>
    <dbReference type="NCBI Taxonomy" id="2100421"/>
    <lineage>
        <taxon>Viruses</taxon>
        <taxon>Duplodnaviria</taxon>
        <taxon>Heunggongvirae</taxon>
        <taxon>Uroviricota</taxon>
        <taxon>Caudoviricetes</taxon>
        <taxon>Peduoviridae</taxon>
        <taxon>Maltschvirus</taxon>
        <taxon>Maltschvirus maltsch</taxon>
    </lineage>
</organism>
<sequence>MNKADLAREYREKYEKTPTLTLARIMYNENAEAFKDIEDARSGLRYIEGKQGAALKKYVAKTKFMKEEARPFNPWKLPESEEQVFEPYIISGKRIAVLSDIHIPYHSVTALTTALNKIQEEKPDTIYINGDLIDFYQLSRFQKDPRKRSAAHELKATNEFLDILEQFGAKVIYKLGNHDIRYEHYLIQKAPELLGIPDFDFSNLLKLKQRGVDLVPDKVIAKSRGIEPDTRS</sequence>
<dbReference type="Pfam" id="PF00149">
    <property type="entry name" value="Metallophos"/>
    <property type="match status" value="1"/>
</dbReference>
<dbReference type="SUPFAM" id="SSF56300">
    <property type="entry name" value="Metallo-dependent phosphatases"/>
    <property type="match status" value="1"/>
</dbReference>
<gene>
    <name evidence="2" type="ORF">UFOVP402_33</name>
</gene>
<dbReference type="GO" id="GO:0016787">
    <property type="term" value="F:hydrolase activity"/>
    <property type="evidence" value="ECO:0007669"/>
    <property type="project" value="InterPro"/>
</dbReference>
<dbReference type="Gene3D" id="3.60.21.10">
    <property type="match status" value="1"/>
</dbReference>
<evidence type="ECO:0000259" key="1">
    <source>
        <dbReference type="Pfam" id="PF00149"/>
    </source>
</evidence>
<protein>
    <submittedName>
        <fullName evidence="2">Calcineurin-like phosphoesterase domain, ApaH type</fullName>
    </submittedName>
</protein>
<dbReference type="EMBL" id="LR796374">
    <property type="protein sequence ID" value="CAB4140462.1"/>
    <property type="molecule type" value="Genomic_DNA"/>
</dbReference>
<name>A0A6J5M2P3_9CAUD</name>
<feature type="domain" description="Calcineurin-like phosphoesterase" evidence="1">
    <location>
        <begin position="94"/>
        <end position="186"/>
    </location>
</feature>